<evidence type="ECO:0000313" key="1">
    <source>
        <dbReference type="EMBL" id="GAA4048522.1"/>
    </source>
</evidence>
<name>A0ABP7UNQ9_9BACT</name>
<protein>
    <submittedName>
        <fullName evidence="1">Uncharacterized protein</fullName>
    </submittedName>
</protein>
<evidence type="ECO:0000313" key="2">
    <source>
        <dbReference type="Proteomes" id="UP001501469"/>
    </source>
</evidence>
<proteinExistence type="predicted"/>
<reference evidence="2" key="1">
    <citation type="journal article" date="2019" name="Int. J. Syst. Evol. Microbiol.">
        <title>The Global Catalogue of Microorganisms (GCM) 10K type strain sequencing project: providing services to taxonomists for standard genome sequencing and annotation.</title>
        <authorList>
            <consortium name="The Broad Institute Genomics Platform"/>
            <consortium name="The Broad Institute Genome Sequencing Center for Infectious Disease"/>
            <person name="Wu L."/>
            <person name="Ma J."/>
        </authorList>
    </citation>
    <scope>NUCLEOTIDE SEQUENCE [LARGE SCALE GENOMIC DNA]</scope>
    <source>
        <strain evidence="2">JCM 17225</strain>
    </source>
</reference>
<dbReference type="Proteomes" id="UP001501469">
    <property type="component" value="Unassembled WGS sequence"/>
</dbReference>
<keyword evidence="2" id="KW-1185">Reference proteome</keyword>
<gene>
    <name evidence="1" type="ORF">GCM10022409_38710</name>
</gene>
<accession>A0ABP7UNQ9</accession>
<comment type="caution">
    <text evidence="1">The sequence shown here is derived from an EMBL/GenBank/DDBJ whole genome shotgun (WGS) entry which is preliminary data.</text>
</comment>
<dbReference type="EMBL" id="BAABDK010000030">
    <property type="protein sequence ID" value="GAA4048522.1"/>
    <property type="molecule type" value="Genomic_DNA"/>
</dbReference>
<sequence>MVGAYPVALWRQHEFRRVAEAKRHTALPDRALVRVAVARHAKSADLVWHEAQEFSYRGQLFDVVRQRAEADSTIYFCWPDQGEEHLLASLAEHVREFAQPDAGTRKSAKKVLDYLTKLYLLPAAEGLPAAFLRTAADRLYPEYTAVPCSSPPSAPFAPPQFPMAAFA</sequence>
<organism evidence="1 2">
    <name type="scientific">Hymenobacter glaciei</name>
    <dbReference type="NCBI Taxonomy" id="877209"/>
    <lineage>
        <taxon>Bacteria</taxon>
        <taxon>Pseudomonadati</taxon>
        <taxon>Bacteroidota</taxon>
        <taxon>Cytophagia</taxon>
        <taxon>Cytophagales</taxon>
        <taxon>Hymenobacteraceae</taxon>
        <taxon>Hymenobacter</taxon>
    </lineage>
</organism>